<name>A0A0A9AKR3_ARUDO</name>
<dbReference type="EMBL" id="GBRH01246149">
    <property type="protein sequence ID" value="JAD51746.1"/>
    <property type="molecule type" value="Transcribed_RNA"/>
</dbReference>
<reference evidence="2" key="2">
    <citation type="journal article" date="2015" name="Data Brief">
        <title>Shoot transcriptome of the giant reed, Arundo donax.</title>
        <authorList>
            <person name="Barrero R.A."/>
            <person name="Guerrero F.D."/>
            <person name="Moolhuijzen P."/>
            <person name="Goolsby J.A."/>
            <person name="Tidwell J."/>
            <person name="Bellgard S.E."/>
            <person name="Bellgard M.I."/>
        </authorList>
    </citation>
    <scope>NUCLEOTIDE SEQUENCE</scope>
    <source>
        <tissue evidence="2">Shoot tissue taken approximately 20 cm above the soil surface</tissue>
    </source>
</reference>
<sequence length="116" mass="12045">MNTTKGRGDPPAAACTSPPADCRATPPLVPRRLPRNADADALYLADCRATLPPCTCLTAGSTFPPTPKMGEEGPDLAADVSPRHGSAMEGPDLVGDDRPLHEPTEVRGYLIPAAVS</sequence>
<protein>
    <submittedName>
        <fullName evidence="2">Uncharacterized protein</fullName>
    </submittedName>
</protein>
<evidence type="ECO:0000313" key="2">
    <source>
        <dbReference type="EMBL" id="JAD51746.1"/>
    </source>
</evidence>
<dbReference type="AlphaFoldDB" id="A0A0A9AKR3"/>
<evidence type="ECO:0000256" key="1">
    <source>
        <dbReference type="SAM" id="MobiDB-lite"/>
    </source>
</evidence>
<organism evidence="2">
    <name type="scientific">Arundo donax</name>
    <name type="common">Giant reed</name>
    <name type="synonym">Donax arundinaceus</name>
    <dbReference type="NCBI Taxonomy" id="35708"/>
    <lineage>
        <taxon>Eukaryota</taxon>
        <taxon>Viridiplantae</taxon>
        <taxon>Streptophyta</taxon>
        <taxon>Embryophyta</taxon>
        <taxon>Tracheophyta</taxon>
        <taxon>Spermatophyta</taxon>
        <taxon>Magnoliopsida</taxon>
        <taxon>Liliopsida</taxon>
        <taxon>Poales</taxon>
        <taxon>Poaceae</taxon>
        <taxon>PACMAD clade</taxon>
        <taxon>Arundinoideae</taxon>
        <taxon>Arundineae</taxon>
        <taxon>Arundo</taxon>
    </lineage>
</organism>
<proteinExistence type="predicted"/>
<feature type="region of interest" description="Disordered" evidence="1">
    <location>
        <begin position="1"/>
        <end position="33"/>
    </location>
</feature>
<feature type="region of interest" description="Disordered" evidence="1">
    <location>
        <begin position="64"/>
        <end position="101"/>
    </location>
</feature>
<reference evidence="2" key="1">
    <citation type="submission" date="2014-09" db="EMBL/GenBank/DDBJ databases">
        <authorList>
            <person name="Magalhaes I.L.F."/>
            <person name="Oliveira U."/>
            <person name="Santos F.R."/>
            <person name="Vidigal T.H.D.A."/>
            <person name="Brescovit A.D."/>
            <person name="Santos A.J."/>
        </authorList>
    </citation>
    <scope>NUCLEOTIDE SEQUENCE</scope>
    <source>
        <tissue evidence="2">Shoot tissue taken approximately 20 cm above the soil surface</tissue>
    </source>
</reference>
<accession>A0A0A9AKR3</accession>